<dbReference type="GO" id="GO:0005975">
    <property type="term" value="P:carbohydrate metabolic process"/>
    <property type="evidence" value="ECO:0007669"/>
    <property type="project" value="InterPro"/>
</dbReference>
<accession>A0A4S2H881</accession>
<dbReference type="InterPro" id="IPR006311">
    <property type="entry name" value="TAT_signal"/>
</dbReference>
<dbReference type="PROSITE" id="PS51318">
    <property type="entry name" value="TAT"/>
    <property type="match status" value="1"/>
</dbReference>
<dbReference type="InterPro" id="IPR017853">
    <property type="entry name" value="GH"/>
</dbReference>
<reference evidence="7 8" key="1">
    <citation type="journal article" date="2013" name="Int. J. Syst. Evol. Microbiol.">
        <title>Marinicauda pacifica gen. nov., sp. nov., a prosthecate alphaproteobacterium of the family Hyphomonadaceae isolated from deep seawater.</title>
        <authorList>
            <person name="Zhang X.Y."/>
            <person name="Li G.W."/>
            <person name="Wang C.S."/>
            <person name="Zhang Y.J."/>
            <person name="Xu X.W."/>
            <person name="Li H."/>
            <person name="Liu A."/>
            <person name="Liu C."/>
            <person name="Xie B.B."/>
            <person name="Qin Q.L."/>
            <person name="Xu Z."/>
            <person name="Chen X.L."/>
            <person name="Zhou B.C."/>
            <person name="Zhang Y.Z."/>
        </authorList>
    </citation>
    <scope>NUCLEOTIDE SEQUENCE [LARGE SCALE GENOMIC DNA]</scope>
    <source>
        <strain evidence="7 8">P-1 km-3</strain>
    </source>
</reference>
<evidence type="ECO:0000256" key="3">
    <source>
        <dbReference type="ARBA" id="ARBA00012663"/>
    </source>
</evidence>
<dbReference type="Pfam" id="PF00933">
    <property type="entry name" value="Glyco_hydro_3"/>
    <property type="match status" value="1"/>
</dbReference>
<dbReference type="OrthoDB" id="9786661at2"/>
<evidence type="ECO:0000313" key="7">
    <source>
        <dbReference type="EMBL" id="TGY91873.1"/>
    </source>
</evidence>
<keyword evidence="5" id="KW-0326">Glycosidase</keyword>
<dbReference type="PANTHER" id="PTHR30480:SF13">
    <property type="entry name" value="BETA-HEXOSAMINIDASE"/>
    <property type="match status" value="1"/>
</dbReference>
<dbReference type="GO" id="GO:0009254">
    <property type="term" value="P:peptidoglycan turnover"/>
    <property type="evidence" value="ECO:0007669"/>
    <property type="project" value="TreeGrafter"/>
</dbReference>
<dbReference type="RefSeq" id="WP_135945795.1">
    <property type="nucleotide sequence ID" value="NZ_BMEI01000004.1"/>
</dbReference>
<dbReference type="InterPro" id="IPR036962">
    <property type="entry name" value="Glyco_hydro_3_N_sf"/>
</dbReference>
<dbReference type="EC" id="3.2.1.52" evidence="3"/>
<dbReference type="InterPro" id="IPR001764">
    <property type="entry name" value="Glyco_hydro_3_N"/>
</dbReference>
<dbReference type="InterPro" id="IPR050226">
    <property type="entry name" value="NagZ_Beta-hexosaminidase"/>
</dbReference>
<proteinExistence type="inferred from homology"/>
<feature type="domain" description="Glycoside hydrolase family 3 N-terminal" evidence="6">
    <location>
        <begin position="37"/>
        <end position="358"/>
    </location>
</feature>
<dbReference type="GO" id="GO:0004563">
    <property type="term" value="F:beta-N-acetylhexosaminidase activity"/>
    <property type="evidence" value="ECO:0007669"/>
    <property type="project" value="UniProtKB-EC"/>
</dbReference>
<evidence type="ECO:0000256" key="2">
    <source>
        <dbReference type="ARBA" id="ARBA00005336"/>
    </source>
</evidence>
<comment type="caution">
    <text evidence="7">The sequence shown here is derived from an EMBL/GenBank/DDBJ whole genome shotgun (WGS) entry which is preliminary data.</text>
</comment>
<keyword evidence="4 7" id="KW-0378">Hydrolase</keyword>
<dbReference type="PANTHER" id="PTHR30480">
    <property type="entry name" value="BETA-HEXOSAMINIDASE-RELATED"/>
    <property type="match status" value="1"/>
</dbReference>
<evidence type="ECO:0000256" key="1">
    <source>
        <dbReference type="ARBA" id="ARBA00001231"/>
    </source>
</evidence>
<keyword evidence="8" id="KW-1185">Reference proteome</keyword>
<evidence type="ECO:0000313" key="8">
    <source>
        <dbReference type="Proteomes" id="UP000305451"/>
    </source>
</evidence>
<evidence type="ECO:0000256" key="4">
    <source>
        <dbReference type="ARBA" id="ARBA00022801"/>
    </source>
</evidence>
<organism evidence="7 8">
    <name type="scientific">Marinicauda pacifica</name>
    <dbReference type="NCBI Taxonomy" id="1133559"/>
    <lineage>
        <taxon>Bacteria</taxon>
        <taxon>Pseudomonadati</taxon>
        <taxon>Pseudomonadota</taxon>
        <taxon>Alphaproteobacteria</taxon>
        <taxon>Maricaulales</taxon>
        <taxon>Maricaulaceae</taxon>
        <taxon>Marinicauda</taxon>
    </lineage>
</organism>
<dbReference type="EMBL" id="SRXV01000004">
    <property type="protein sequence ID" value="TGY91873.1"/>
    <property type="molecule type" value="Genomic_DNA"/>
</dbReference>
<gene>
    <name evidence="7" type="ORF">E5162_13450</name>
</gene>
<comment type="catalytic activity">
    <reaction evidence="1">
        <text>Hydrolysis of terminal non-reducing N-acetyl-D-hexosamine residues in N-acetyl-beta-D-hexosaminides.</text>
        <dbReference type="EC" id="3.2.1.52"/>
    </reaction>
</comment>
<dbReference type="AlphaFoldDB" id="A0A4S2H881"/>
<name>A0A4S2H881_9PROT</name>
<dbReference type="Proteomes" id="UP000305451">
    <property type="component" value="Unassembled WGS sequence"/>
</dbReference>
<evidence type="ECO:0000259" key="6">
    <source>
        <dbReference type="Pfam" id="PF00933"/>
    </source>
</evidence>
<protein>
    <recommendedName>
        <fullName evidence="3">beta-N-acetylhexosaminidase</fullName>
        <ecNumber evidence="3">3.2.1.52</ecNumber>
    </recommendedName>
</protein>
<evidence type="ECO:0000256" key="5">
    <source>
        <dbReference type="ARBA" id="ARBA00023295"/>
    </source>
</evidence>
<dbReference type="Gene3D" id="3.20.20.300">
    <property type="entry name" value="Glycoside hydrolase, family 3, N-terminal domain"/>
    <property type="match status" value="1"/>
</dbReference>
<comment type="similarity">
    <text evidence="2">Belongs to the glycosyl hydrolase 3 family.</text>
</comment>
<sequence>MIDRRALLSAAAAAGVSLALPGEGMARSSWQDASLAQKLGRMLILGFLGQDETAGDAARIEAHLGEGRIGGVLFLRHNARQRAGVEGLAARFRAAAPHAWLTIDQEGGLVQRLNEEMGYGDIPRAMDLAGAGIEAASLAYRDAARELKAAGFNLNLAPVADLHQEANLVIGRYGRAYGTDPHDVARYCAAFIEAFEAEGIACAVKHFPGHGRSEGDSHDGFVDITESWSYEELVPFADLVRSGHAHLIMGGHLINRRIDPSGEPVTFSRRAIEGLLRDVIGYQGAVITDDLDMGAIRDNYSRRDAVLGAIQAGNDLLLISNSADPDPELPQHILGWVEEAIEDGSLPAERIDAAMARLDALDRRILRA</sequence>
<dbReference type="SUPFAM" id="SSF51445">
    <property type="entry name" value="(Trans)glycosidases"/>
    <property type="match status" value="1"/>
</dbReference>